<reference evidence="2" key="1">
    <citation type="submission" date="2020-02" db="EMBL/GenBank/DDBJ databases">
        <authorList>
            <person name="Meier V. D."/>
        </authorList>
    </citation>
    <scope>NUCLEOTIDE SEQUENCE</scope>
    <source>
        <strain evidence="2">AVDCRST_MAG51</strain>
    </source>
</reference>
<organism evidence="2">
    <name type="scientific">uncultured Ramlibacter sp</name>
    <dbReference type="NCBI Taxonomy" id="260755"/>
    <lineage>
        <taxon>Bacteria</taxon>
        <taxon>Pseudomonadati</taxon>
        <taxon>Pseudomonadota</taxon>
        <taxon>Betaproteobacteria</taxon>
        <taxon>Burkholderiales</taxon>
        <taxon>Comamonadaceae</taxon>
        <taxon>Ramlibacter</taxon>
        <taxon>environmental samples</taxon>
    </lineage>
</organism>
<feature type="region of interest" description="Disordered" evidence="1">
    <location>
        <begin position="171"/>
        <end position="220"/>
    </location>
</feature>
<evidence type="ECO:0000256" key="1">
    <source>
        <dbReference type="SAM" id="MobiDB-lite"/>
    </source>
</evidence>
<feature type="region of interest" description="Disordered" evidence="1">
    <location>
        <begin position="96"/>
        <end position="158"/>
    </location>
</feature>
<feature type="non-terminal residue" evidence="2">
    <location>
        <position position="220"/>
    </location>
</feature>
<sequence length="220" mass="23984">GQESPAPHGRTHPGGVARPVQPLRRAQRLHHADLGRAEHQPRQPVLPLPGQGRADQLAVRPLRACAVGTAQRERRRARRGGRLVLHAHPVRADLAVPLPVPRPERSAVQEPAAGDALPVGAEEQDPRRARHARRHEPLGRREHRLARGRSHRHQHGGGADLLAELRVRARPAPRAGTRKRAGGLVTWSPPRAQSAGTLPRNRPAHAPAGPGRRVHRGRAV</sequence>
<dbReference type="AlphaFoldDB" id="A0A6J4PPH9"/>
<feature type="compositionally biased region" description="Basic and acidic residues" evidence="1">
    <location>
        <begin position="30"/>
        <end position="41"/>
    </location>
</feature>
<feature type="region of interest" description="Disordered" evidence="1">
    <location>
        <begin position="1"/>
        <end position="57"/>
    </location>
</feature>
<gene>
    <name evidence="2" type="ORF">AVDCRST_MAG51-2062</name>
</gene>
<dbReference type="EMBL" id="CADCUX010000438">
    <property type="protein sequence ID" value="CAA9421803.1"/>
    <property type="molecule type" value="Genomic_DNA"/>
</dbReference>
<feature type="compositionally biased region" description="Basic residues" evidence="1">
    <location>
        <begin position="141"/>
        <end position="155"/>
    </location>
</feature>
<protein>
    <submittedName>
        <fullName evidence="2">Transcriptional regulator, AcrR family</fullName>
    </submittedName>
</protein>
<feature type="non-terminal residue" evidence="2">
    <location>
        <position position="1"/>
    </location>
</feature>
<evidence type="ECO:0000313" key="2">
    <source>
        <dbReference type="EMBL" id="CAA9421803.1"/>
    </source>
</evidence>
<proteinExistence type="predicted"/>
<name>A0A6J4PPH9_9BURK</name>
<feature type="compositionally biased region" description="Basic residues" evidence="1">
    <location>
        <begin position="171"/>
        <end position="181"/>
    </location>
</feature>
<accession>A0A6J4PPH9</accession>